<evidence type="ECO:0000313" key="3">
    <source>
        <dbReference type="Proteomes" id="UP000229966"/>
    </source>
</evidence>
<protein>
    <recommendedName>
        <fullName evidence="4">Prepilin-type N-terminal cleavage/methylation domain-containing protein</fullName>
    </recommendedName>
</protein>
<keyword evidence="1" id="KW-0472">Membrane</keyword>
<dbReference type="InterPro" id="IPR012902">
    <property type="entry name" value="N_methyl_site"/>
</dbReference>
<evidence type="ECO:0000256" key="1">
    <source>
        <dbReference type="SAM" id="Phobius"/>
    </source>
</evidence>
<dbReference type="AlphaFoldDB" id="A0A2M7CJ12"/>
<reference evidence="3" key="1">
    <citation type="submission" date="2017-09" db="EMBL/GenBank/DDBJ databases">
        <title>Depth-based differentiation of microbial function through sediment-hosted aquifers and enrichment of novel symbionts in the deep terrestrial subsurface.</title>
        <authorList>
            <person name="Probst A.J."/>
            <person name="Ladd B."/>
            <person name="Jarett J.K."/>
            <person name="Geller-Mcgrath D.E."/>
            <person name="Sieber C.M.K."/>
            <person name="Emerson J.B."/>
            <person name="Anantharaman K."/>
            <person name="Thomas B.C."/>
            <person name="Malmstrom R."/>
            <person name="Stieglmeier M."/>
            <person name="Klingl A."/>
            <person name="Woyke T."/>
            <person name="Ryan C.M."/>
            <person name="Banfield J.F."/>
        </authorList>
    </citation>
    <scope>NUCLEOTIDE SEQUENCE [LARGE SCALE GENOMIC DNA]</scope>
</reference>
<dbReference type="Pfam" id="PF07963">
    <property type="entry name" value="N_methyl"/>
    <property type="match status" value="1"/>
</dbReference>
<dbReference type="EMBL" id="PEUM01000018">
    <property type="protein sequence ID" value="PIV25615.1"/>
    <property type="molecule type" value="Genomic_DNA"/>
</dbReference>
<dbReference type="Proteomes" id="UP000229966">
    <property type="component" value="Unassembled WGS sequence"/>
</dbReference>
<sequence length="176" mass="19558">MTIQNLKLNRKSNNNQGFSLLEIVIATAIFGLVAVIALSSVNTFTKADNRTKYKRDAINTYQNIYQIISRELWSAKSIDSIENNNVKYTDASGTQKLLKMQNGKMTLSDKKMQADNIDIEASFAGSVSAIVPAIATEQPYVTINISKISVKNPKNTSIIEEEFTGDMGFTKILRIK</sequence>
<dbReference type="SUPFAM" id="SSF54523">
    <property type="entry name" value="Pili subunits"/>
    <property type="match status" value="1"/>
</dbReference>
<keyword evidence="1" id="KW-1133">Transmembrane helix</keyword>
<dbReference type="NCBIfam" id="TIGR02532">
    <property type="entry name" value="IV_pilin_GFxxxE"/>
    <property type="match status" value="1"/>
</dbReference>
<evidence type="ECO:0000313" key="2">
    <source>
        <dbReference type="EMBL" id="PIV25615.1"/>
    </source>
</evidence>
<evidence type="ECO:0008006" key="4">
    <source>
        <dbReference type="Google" id="ProtNLM"/>
    </source>
</evidence>
<dbReference type="PROSITE" id="PS00409">
    <property type="entry name" value="PROKAR_NTER_METHYL"/>
    <property type="match status" value="1"/>
</dbReference>
<dbReference type="InterPro" id="IPR045584">
    <property type="entry name" value="Pilin-like"/>
</dbReference>
<comment type="caution">
    <text evidence="2">The sequence shown here is derived from an EMBL/GenBank/DDBJ whole genome shotgun (WGS) entry which is preliminary data.</text>
</comment>
<keyword evidence="1" id="KW-0812">Transmembrane</keyword>
<proteinExistence type="predicted"/>
<name>A0A2M7CJ12_9BACT</name>
<gene>
    <name evidence="2" type="ORF">COS38_00685</name>
</gene>
<accession>A0A2M7CJ12</accession>
<organism evidence="2 3">
    <name type="scientific">Candidatus Berkelbacteria bacterium CG03_land_8_20_14_0_80_40_36</name>
    <dbReference type="NCBI Taxonomy" id="1974509"/>
    <lineage>
        <taxon>Bacteria</taxon>
        <taxon>Candidatus Berkelbacteria</taxon>
    </lineage>
</organism>
<feature type="transmembrane region" description="Helical" evidence="1">
    <location>
        <begin position="20"/>
        <end position="45"/>
    </location>
</feature>